<dbReference type="RefSeq" id="WP_105338982.1">
    <property type="nucleotide sequence ID" value="NZ_PUHZ01000025.1"/>
</dbReference>
<evidence type="ECO:0000256" key="2">
    <source>
        <dbReference type="SAM" id="SignalP"/>
    </source>
</evidence>
<dbReference type="Pfam" id="PF07589">
    <property type="entry name" value="PEP-CTERM"/>
    <property type="match status" value="1"/>
</dbReference>
<proteinExistence type="predicted"/>
<evidence type="ECO:0000313" key="4">
    <source>
        <dbReference type="EMBL" id="PQO42403.1"/>
    </source>
</evidence>
<feature type="transmembrane region" description="Helical" evidence="1">
    <location>
        <begin position="181"/>
        <end position="198"/>
    </location>
</feature>
<evidence type="ECO:0000313" key="5">
    <source>
        <dbReference type="Proteomes" id="UP000237819"/>
    </source>
</evidence>
<gene>
    <name evidence="4" type="ORF">C5Y93_29170</name>
</gene>
<feature type="domain" description="Ice-binding protein C-terminal" evidence="3">
    <location>
        <begin position="178"/>
        <end position="201"/>
    </location>
</feature>
<evidence type="ECO:0000259" key="3">
    <source>
        <dbReference type="Pfam" id="PF07589"/>
    </source>
</evidence>
<keyword evidence="1" id="KW-0812">Transmembrane</keyword>
<name>A0A2S8GDA3_9BACT</name>
<dbReference type="NCBIfam" id="TIGR02595">
    <property type="entry name" value="PEP_CTERM"/>
    <property type="match status" value="1"/>
</dbReference>
<feature type="chain" id="PRO_5015487375" description="Ice-binding protein C-terminal domain-containing protein" evidence="2">
    <location>
        <begin position="26"/>
        <end position="207"/>
    </location>
</feature>
<evidence type="ECO:0000256" key="1">
    <source>
        <dbReference type="SAM" id="Phobius"/>
    </source>
</evidence>
<dbReference type="AlphaFoldDB" id="A0A2S8GDA3"/>
<sequence length="207" mass="22291">MSSQTGLIKYLSVVGMIVAASVSEASMMTIDFEGIAPDDGKVTVMNQNYVFGDYNVSVTQATFVDAGFPDPTYASDGSDYLYISKSFGFIVTRTDNAAFDAISIMGSEFRSSFVQGQSFNAIGIGPDGFAFQQFDSDDTFGFETFAFDSTFRNLTSLQIVDTDGKFGWDNLVLQPTVVPEPASLALFGLGGLGLAVAARRRKRVSQN</sequence>
<feature type="signal peptide" evidence="2">
    <location>
        <begin position="1"/>
        <end position="25"/>
    </location>
</feature>
<dbReference type="InterPro" id="IPR013424">
    <property type="entry name" value="Ice-binding_C"/>
</dbReference>
<keyword evidence="2" id="KW-0732">Signal</keyword>
<dbReference type="Proteomes" id="UP000237819">
    <property type="component" value="Unassembled WGS sequence"/>
</dbReference>
<keyword evidence="1" id="KW-0472">Membrane</keyword>
<comment type="caution">
    <text evidence="4">The sequence shown here is derived from an EMBL/GenBank/DDBJ whole genome shotgun (WGS) entry which is preliminary data.</text>
</comment>
<accession>A0A2S8GDA3</accession>
<keyword evidence="1" id="KW-1133">Transmembrane helix</keyword>
<organism evidence="4 5">
    <name type="scientific">Blastopirellula marina</name>
    <dbReference type="NCBI Taxonomy" id="124"/>
    <lineage>
        <taxon>Bacteria</taxon>
        <taxon>Pseudomonadati</taxon>
        <taxon>Planctomycetota</taxon>
        <taxon>Planctomycetia</taxon>
        <taxon>Pirellulales</taxon>
        <taxon>Pirellulaceae</taxon>
        <taxon>Blastopirellula</taxon>
    </lineage>
</organism>
<protein>
    <recommendedName>
        <fullName evidence="3">Ice-binding protein C-terminal domain-containing protein</fullName>
    </recommendedName>
</protein>
<dbReference type="EMBL" id="PUHZ01000025">
    <property type="protein sequence ID" value="PQO42403.1"/>
    <property type="molecule type" value="Genomic_DNA"/>
</dbReference>
<reference evidence="4 5" key="1">
    <citation type="submission" date="2018-02" db="EMBL/GenBank/DDBJ databases">
        <title>Comparative genomes isolates from brazilian mangrove.</title>
        <authorList>
            <person name="Araujo J.E."/>
            <person name="Taketani R.G."/>
            <person name="Silva M.C.P."/>
            <person name="Loureco M.V."/>
            <person name="Andreote F.D."/>
        </authorList>
    </citation>
    <scope>NUCLEOTIDE SEQUENCE [LARGE SCALE GENOMIC DNA]</scope>
    <source>
        <strain evidence="4 5">Nap-Phe MGV</strain>
    </source>
</reference>